<reference evidence="2 3" key="1">
    <citation type="journal article" date="2020" name="Microorganisms">
        <title>Reliable Identification of Environmental Pseudomonas Isolates Using the rpoD Gene.</title>
        <authorList>
            <consortium name="The Broad Institute Genome Sequencing Platform"/>
            <person name="Girard L."/>
            <person name="Lood C."/>
            <person name="Rokni-Zadeh H."/>
            <person name="van Noort V."/>
            <person name="Lavigne R."/>
            <person name="De Mot R."/>
        </authorList>
    </citation>
    <scope>NUCLEOTIDE SEQUENCE [LARGE SCALE GENOMIC DNA]</scope>
    <source>
        <strain evidence="2 3">RD9SR1</strain>
    </source>
</reference>
<keyword evidence="1" id="KW-0812">Transmembrane</keyword>
<comment type="caution">
    <text evidence="2">The sequence shown here is derived from an EMBL/GenBank/DDBJ whole genome shotgun (WGS) entry which is preliminary data.</text>
</comment>
<evidence type="ECO:0000313" key="3">
    <source>
        <dbReference type="Proteomes" id="UP000609530"/>
    </source>
</evidence>
<gene>
    <name evidence="2" type="ORF">HU760_006510</name>
</gene>
<dbReference type="Proteomes" id="UP000609530">
    <property type="component" value="Unassembled WGS sequence"/>
</dbReference>
<feature type="transmembrane region" description="Helical" evidence="1">
    <location>
        <begin position="12"/>
        <end position="30"/>
    </location>
</feature>
<protein>
    <submittedName>
        <fullName evidence="2">Uncharacterized protein</fullName>
    </submittedName>
</protein>
<accession>A0ABS6Q7V5</accession>
<sequence length="58" mass="6468">MNQVREPGRGEFFEVMAFGLQLFLSVVKLLAFSKNFAAAAFCLEWSFASAWVAVSSIF</sequence>
<name>A0ABS6Q7V5_9PSED</name>
<evidence type="ECO:0000313" key="2">
    <source>
        <dbReference type="EMBL" id="MBV4490253.1"/>
    </source>
</evidence>
<dbReference type="RefSeq" id="WP_186677808.1">
    <property type="nucleotide sequence ID" value="NZ_JABWRZ020000001.1"/>
</dbReference>
<proteinExistence type="predicted"/>
<keyword evidence="1" id="KW-0472">Membrane</keyword>
<dbReference type="EMBL" id="JABWRZ020000001">
    <property type="protein sequence ID" value="MBV4490253.1"/>
    <property type="molecule type" value="Genomic_DNA"/>
</dbReference>
<evidence type="ECO:0000256" key="1">
    <source>
        <dbReference type="SAM" id="Phobius"/>
    </source>
</evidence>
<organism evidence="2 3">
    <name type="scientific">Pseudomonas oryzicola</name>
    <dbReference type="NCBI Taxonomy" id="485876"/>
    <lineage>
        <taxon>Bacteria</taxon>
        <taxon>Pseudomonadati</taxon>
        <taxon>Pseudomonadota</taxon>
        <taxon>Gammaproteobacteria</taxon>
        <taxon>Pseudomonadales</taxon>
        <taxon>Pseudomonadaceae</taxon>
        <taxon>Pseudomonas</taxon>
    </lineage>
</organism>
<keyword evidence="1" id="KW-1133">Transmembrane helix</keyword>
<keyword evidence="3" id="KW-1185">Reference proteome</keyword>